<dbReference type="InterPro" id="IPR001584">
    <property type="entry name" value="Integrase_cat-core"/>
</dbReference>
<dbReference type="Proteomes" id="UP000537141">
    <property type="component" value="Unassembled WGS sequence"/>
</dbReference>
<feature type="domain" description="Integrase catalytic" evidence="1">
    <location>
        <begin position="205"/>
        <end position="413"/>
    </location>
</feature>
<dbReference type="AlphaFoldDB" id="A0A7X0NGE3"/>
<proteinExistence type="predicted"/>
<accession>A0A7X0NGE3</accession>
<dbReference type="InterPro" id="IPR012337">
    <property type="entry name" value="RNaseH-like_sf"/>
</dbReference>
<dbReference type="RefSeq" id="WP_246454913.1">
    <property type="nucleotide sequence ID" value="NZ_AP027362.1"/>
</dbReference>
<reference evidence="2 3" key="1">
    <citation type="submission" date="2020-08" db="EMBL/GenBank/DDBJ databases">
        <title>Genomic Encyclopedia of Type Strains, Phase IV (KMG-IV): sequencing the most valuable type-strain genomes for metagenomic binning, comparative biology and taxonomic classification.</title>
        <authorList>
            <person name="Goeker M."/>
        </authorList>
    </citation>
    <scope>NUCLEOTIDE SEQUENCE [LARGE SCALE GENOMIC DNA]</scope>
    <source>
        <strain evidence="2 3">DSM 26287</strain>
    </source>
</reference>
<evidence type="ECO:0000313" key="3">
    <source>
        <dbReference type="Proteomes" id="UP000537141"/>
    </source>
</evidence>
<evidence type="ECO:0000313" key="2">
    <source>
        <dbReference type="EMBL" id="MBB6542873.1"/>
    </source>
</evidence>
<dbReference type="Pfam" id="PF09299">
    <property type="entry name" value="Mu-transpos_C"/>
    <property type="match status" value="1"/>
</dbReference>
<sequence length="617" mass="71633">MTDFNDEFDESIIPNKPETPSQYVKLDNANLIKRDLDTFPDFLKEKALDKYKLISFIDKEIKGGWTQKNINPIIDKLFNEGNSNRPNWRTVARWRKKYIESNGDLASLVSEHHKRGNRKKRIEGDEAFFDKALERFLDAKRPKVSKAYQYYKDLIVIANEKIVEGKIPAVSYTAFNKRIKALPPYPLAVARHGKFKADQWFAYCSSHIPPTRILERVEIDHTPLDLILLDDELLIPIGRPYLTLLIDVFSGCIMGFHLSYKCPSYVSAAKAISHAIKPKSLDSLSIELQNDWPCYGKIENLVVDNGAEFWSKSLEHACHSAGINIQYNPVRKPWLKPFVERFFGVINQYFLSELPGKTFSNILEKEEYKPEKDAIMRFSTFVEEFHRWIVDVHHQESDSRETRIPIKQWNTGFDVYPPLKMSDEEEERFSVLMRISDERTLTRNGFKFEELMYDSTALADYRKHYPQTKKTIKKIIKVDPDDISKIYVYLDELNSYLEVPCTDLSGYTKGLSLYEHKTIKKINREIIRESKDSLGLAKARMAIHERVKQEQELFITTKHKAKILAVKKQAQLADISNTGKGTIKIEQDDNVKLLSGDKTRFTSSIIDSWCDDLEAFE</sequence>
<dbReference type="EMBL" id="JACHHU010000008">
    <property type="protein sequence ID" value="MBB6542873.1"/>
    <property type="molecule type" value="Genomic_DNA"/>
</dbReference>
<comment type="caution">
    <text evidence="2">The sequence shown here is derived from an EMBL/GenBank/DDBJ whole genome shotgun (WGS) entry which is preliminary data.</text>
</comment>
<gene>
    <name evidence="2" type="ORF">HNQ55_001373</name>
</gene>
<dbReference type="GO" id="GO:0003676">
    <property type="term" value="F:nucleic acid binding"/>
    <property type="evidence" value="ECO:0007669"/>
    <property type="project" value="InterPro"/>
</dbReference>
<organism evidence="2 3">
    <name type="scientific">Thalassotalea piscium</name>
    <dbReference type="NCBI Taxonomy" id="1230533"/>
    <lineage>
        <taxon>Bacteria</taxon>
        <taxon>Pseudomonadati</taxon>
        <taxon>Pseudomonadota</taxon>
        <taxon>Gammaproteobacteria</taxon>
        <taxon>Alteromonadales</taxon>
        <taxon>Colwelliaceae</taxon>
        <taxon>Thalassotalea</taxon>
    </lineage>
</organism>
<dbReference type="PROSITE" id="PS50994">
    <property type="entry name" value="INTEGRASE"/>
    <property type="match status" value="1"/>
</dbReference>
<dbReference type="InterPro" id="IPR036397">
    <property type="entry name" value="RNaseH_sf"/>
</dbReference>
<protein>
    <submittedName>
        <fullName evidence="2">Putative transposase</fullName>
    </submittedName>
</protein>
<keyword evidence="3" id="KW-1185">Reference proteome</keyword>
<dbReference type="InterPro" id="IPR015378">
    <property type="entry name" value="Transposase-like_Mu_C"/>
</dbReference>
<name>A0A7X0NGE3_9GAMM</name>
<dbReference type="GO" id="GO:0015074">
    <property type="term" value="P:DNA integration"/>
    <property type="evidence" value="ECO:0007669"/>
    <property type="project" value="InterPro"/>
</dbReference>
<dbReference type="SUPFAM" id="SSF53098">
    <property type="entry name" value="Ribonuclease H-like"/>
    <property type="match status" value="1"/>
</dbReference>
<dbReference type="Gene3D" id="3.30.420.10">
    <property type="entry name" value="Ribonuclease H-like superfamily/Ribonuclease H"/>
    <property type="match status" value="1"/>
</dbReference>
<evidence type="ECO:0000259" key="1">
    <source>
        <dbReference type="PROSITE" id="PS50994"/>
    </source>
</evidence>